<dbReference type="EMBL" id="CADEAL010000668">
    <property type="protein sequence ID" value="CAB1423603.1"/>
    <property type="molecule type" value="Genomic_DNA"/>
</dbReference>
<dbReference type="Pfam" id="PF25372">
    <property type="entry name" value="DUF7885"/>
    <property type="match status" value="1"/>
</dbReference>
<protein>
    <recommendedName>
        <fullName evidence="4">F-box domain-containing protein</fullName>
    </recommendedName>
</protein>
<gene>
    <name evidence="5" type="ORF">PLEPLA_LOCUS11523</name>
</gene>
<dbReference type="PANTHER" id="PTHR13318">
    <property type="entry name" value="PARTNER OF PAIRED, ISOFORM B-RELATED"/>
    <property type="match status" value="1"/>
</dbReference>
<proteinExistence type="predicted"/>
<evidence type="ECO:0000313" key="5">
    <source>
        <dbReference type="EMBL" id="CAB1423603.1"/>
    </source>
</evidence>
<dbReference type="Pfam" id="PF12937">
    <property type="entry name" value="F-box-like"/>
    <property type="match status" value="1"/>
</dbReference>
<reference evidence="5" key="1">
    <citation type="submission" date="2020-03" db="EMBL/GenBank/DDBJ databases">
        <authorList>
            <person name="Weist P."/>
        </authorList>
    </citation>
    <scope>NUCLEOTIDE SEQUENCE</scope>
</reference>
<dbReference type="SMART" id="SM00256">
    <property type="entry name" value="FBOX"/>
    <property type="match status" value="1"/>
</dbReference>
<dbReference type="InterPro" id="IPR036047">
    <property type="entry name" value="F-box-like_dom_sf"/>
</dbReference>
<dbReference type="InterPro" id="IPR001810">
    <property type="entry name" value="F-box_dom"/>
</dbReference>
<evidence type="ECO:0000256" key="2">
    <source>
        <dbReference type="ARBA" id="ARBA00022786"/>
    </source>
</evidence>
<evidence type="ECO:0000313" key="6">
    <source>
        <dbReference type="Proteomes" id="UP001153269"/>
    </source>
</evidence>
<dbReference type="InterPro" id="IPR057207">
    <property type="entry name" value="FBXL15_LRR"/>
</dbReference>
<keyword evidence="2" id="KW-0833">Ubl conjugation pathway</keyword>
<feature type="compositionally biased region" description="Basic and acidic residues" evidence="3">
    <location>
        <begin position="294"/>
        <end position="312"/>
    </location>
</feature>
<dbReference type="AlphaFoldDB" id="A0A9N7YFB1"/>
<feature type="region of interest" description="Disordered" evidence="3">
    <location>
        <begin position="287"/>
        <end position="326"/>
    </location>
</feature>
<keyword evidence="6" id="KW-1185">Reference proteome</keyword>
<dbReference type="SMART" id="SM00367">
    <property type="entry name" value="LRR_CC"/>
    <property type="match status" value="6"/>
</dbReference>
<feature type="region of interest" description="Disordered" evidence="3">
    <location>
        <begin position="242"/>
        <end position="261"/>
    </location>
</feature>
<dbReference type="Gene3D" id="3.80.10.10">
    <property type="entry name" value="Ribonuclease Inhibitor"/>
    <property type="match status" value="2"/>
</dbReference>
<organism evidence="5 6">
    <name type="scientific">Pleuronectes platessa</name>
    <name type="common">European plaice</name>
    <dbReference type="NCBI Taxonomy" id="8262"/>
    <lineage>
        <taxon>Eukaryota</taxon>
        <taxon>Metazoa</taxon>
        <taxon>Chordata</taxon>
        <taxon>Craniata</taxon>
        <taxon>Vertebrata</taxon>
        <taxon>Euteleostomi</taxon>
        <taxon>Actinopterygii</taxon>
        <taxon>Neopterygii</taxon>
        <taxon>Teleostei</taxon>
        <taxon>Neoteleostei</taxon>
        <taxon>Acanthomorphata</taxon>
        <taxon>Carangaria</taxon>
        <taxon>Pleuronectiformes</taxon>
        <taxon>Pleuronectoidei</taxon>
        <taxon>Pleuronectidae</taxon>
        <taxon>Pleuronectes</taxon>
    </lineage>
</organism>
<evidence type="ECO:0000256" key="3">
    <source>
        <dbReference type="SAM" id="MobiDB-lite"/>
    </source>
</evidence>
<dbReference type="GO" id="GO:0019005">
    <property type="term" value="C:SCF ubiquitin ligase complex"/>
    <property type="evidence" value="ECO:0007669"/>
    <property type="project" value="TreeGrafter"/>
</dbReference>
<sequence length="724" mass="80459">MDTHQTTGKARAVSEHLEDAGNCRHNINQEPNLCCSLLSEQKKLRHVLDWAHRFLSSGSELHRELCTADSLILATEKDEAKRENISYKINGAQSKGVMSDNQKEVKKQVKEMSEGEEEKRDAGLEEEDGNKKQGTYSAFLEFAIDHMSHREIPCHLKTPSDLTVYEQYQLCVDRLHRLRLRPRIEAGCFADSPARGKMTCEETAAPARPPTRSKFNSSTANPEIKKYFSEATTKTEDLCKNKDRTESNGLTKHKETKHHDNLTLRKNRGLCQTSSVYCNKHGDFKKRPAGAKTSTDKPVDVHVEDSTGEERAAPPANSDTSAHGGSTDYKHTVAAVPACGRWLRLPDEVWLSVLSLLPHTDLCRVMQVCRRLLTLATDHTLWKHLRIENSMLTEQRLLFWGKCRPRSLCLSSCSGPSMTSHGLQVFFTLCKNHLEDVKVIGCTGPGLHGDQILPQIGQLCDHVTSVDMSWSGATDMGVKALSDGRAGLRLKSVVLNGCHVTDDPLKKLVMRHRERLEVFGCQFLTASCLQTIYEICPGLKHLNIGQVPKVNAHSLTVMASQLKCLISLNVTGLQAVTDVTVATLLQNYVELESLTLSSCPGVTDLTLHNISKYTPCIRYLDVSGCGAVTSAGVQSLTLGCRRLQQLDLSSTGAGNRGVSLLANYCSKHLQTVKLSFCHITSENILKLCRRSKRLKLLQLYGCVHLPSEREIREVNAMVKVYPLS</sequence>
<dbReference type="Proteomes" id="UP001153269">
    <property type="component" value="Unassembled WGS sequence"/>
</dbReference>
<dbReference type="SUPFAM" id="SSF52047">
    <property type="entry name" value="RNI-like"/>
    <property type="match status" value="1"/>
</dbReference>
<dbReference type="CDD" id="cd22139">
    <property type="entry name" value="F-box_unchar"/>
    <property type="match status" value="1"/>
</dbReference>
<feature type="region of interest" description="Disordered" evidence="3">
    <location>
        <begin position="96"/>
        <end position="131"/>
    </location>
</feature>
<dbReference type="GO" id="GO:0031146">
    <property type="term" value="P:SCF-dependent proteasomal ubiquitin-dependent protein catabolic process"/>
    <property type="evidence" value="ECO:0007669"/>
    <property type="project" value="TreeGrafter"/>
</dbReference>
<keyword evidence="1" id="KW-0433">Leucine-rich repeat</keyword>
<dbReference type="InterPro" id="IPR032675">
    <property type="entry name" value="LRR_dom_sf"/>
</dbReference>
<dbReference type="SUPFAM" id="SSF81383">
    <property type="entry name" value="F-box domain"/>
    <property type="match status" value="1"/>
</dbReference>
<feature type="compositionally biased region" description="Basic and acidic residues" evidence="3">
    <location>
        <begin position="101"/>
        <end position="123"/>
    </location>
</feature>
<name>A0A9N7YFB1_PLEPL</name>
<comment type="caution">
    <text evidence="5">The sequence shown here is derived from an EMBL/GenBank/DDBJ whole genome shotgun (WGS) entry which is preliminary data.</text>
</comment>
<evidence type="ECO:0000259" key="4">
    <source>
        <dbReference type="PROSITE" id="PS50181"/>
    </source>
</evidence>
<feature type="domain" description="F-box" evidence="4">
    <location>
        <begin position="339"/>
        <end position="385"/>
    </location>
</feature>
<accession>A0A9N7YFB1</accession>
<dbReference type="PROSITE" id="PS50181">
    <property type="entry name" value="FBOX"/>
    <property type="match status" value="1"/>
</dbReference>
<dbReference type="InterPro" id="IPR006553">
    <property type="entry name" value="Leu-rich_rpt_Cys-con_subtyp"/>
</dbReference>
<dbReference type="Gene3D" id="1.20.1280.50">
    <property type="match status" value="1"/>
</dbReference>
<evidence type="ECO:0000256" key="1">
    <source>
        <dbReference type="ARBA" id="ARBA00022614"/>
    </source>
</evidence>